<protein>
    <submittedName>
        <fullName evidence="2">Uncharacterized protein</fullName>
    </submittedName>
</protein>
<evidence type="ECO:0000313" key="3">
    <source>
        <dbReference type="Proteomes" id="UP000506160"/>
    </source>
</evidence>
<keyword evidence="1" id="KW-0732">Signal</keyword>
<gene>
    <name evidence="2" type="ORF">O970_01990</name>
</gene>
<name>A0AB94IEB7_9GAMM</name>
<feature type="chain" id="PRO_5044490615" evidence="1">
    <location>
        <begin position="21"/>
        <end position="199"/>
    </location>
</feature>
<keyword evidence="3" id="KW-1185">Reference proteome</keyword>
<feature type="signal peptide" evidence="1">
    <location>
        <begin position="1"/>
        <end position="20"/>
    </location>
</feature>
<accession>A0AB94IEB7</accession>
<evidence type="ECO:0000313" key="2">
    <source>
        <dbReference type="EMBL" id="TEA27809.1"/>
    </source>
</evidence>
<organism evidence="2 3">
    <name type="scientific">Candidatus Schmidhempelia bombi str. Bimp</name>
    <dbReference type="NCBI Taxonomy" id="1387197"/>
    <lineage>
        <taxon>Bacteria</taxon>
        <taxon>Pseudomonadati</taxon>
        <taxon>Pseudomonadota</taxon>
        <taxon>Gammaproteobacteria</taxon>
        <taxon>Orbales</taxon>
        <taxon>Orbaceae</taxon>
        <taxon>Candidatus Schmidhempelia</taxon>
    </lineage>
</organism>
<dbReference type="Proteomes" id="UP000506160">
    <property type="component" value="Unassembled WGS sequence"/>
</dbReference>
<proteinExistence type="predicted"/>
<dbReference type="AlphaFoldDB" id="A0AB94IEB7"/>
<dbReference type="RefSeq" id="WP_024495514.1">
    <property type="nucleotide sequence ID" value="NZ_AWGA01000017.1"/>
</dbReference>
<reference evidence="2 3" key="1">
    <citation type="journal article" date="2014" name="Appl. Environ. Microbiol.">
        <title>Genomic features of a bumble bee symbiont reflect its host environment.</title>
        <authorList>
            <person name="Martinson V.G."/>
            <person name="Magoc T."/>
            <person name="Koch H."/>
            <person name="Salzberg S.L."/>
            <person name="Moran N.A."/>
        </authorList>
    </citation>
    <scope>NUCLEOTIDE SEQUENCE [LARGE SCALE GENOMIC DNA]</scope>
    <source>
        <strain evidence="2 3">Bimp</strain>
    </source>
</reference>
<evidence type="ECO:0000256" key="1">
    <source>
        <dbReference type="SAM" id="SignalP"/>
    </source>
</evidence>
<comment type="caution">
    <text evidence="2">The sequence shown here is derived from an EMBL/GenBank/DDBJ whole genome shotgun (WGS) entry which is preliminary data.</text>
</comment>
<sequence>MKSFNSFIVTFLLLFSNINAVFSANVINDLHHYQKIDLPYSSKGLEKYYYWSDFGIKLSPNMPFPLRFSNKEFSFKPKLFKYLTKSAFYFPHVYFHYNDILYKGIIYMAIGENDANVFTFQLNSFDAKNNLIDAIVLYKIQNGEISYWNDFFIKTNGKILIKQHQQQNLFEDDEAPNDKIQTTEIEYQIDHSGIFNKIK</sequence>
<dbReference type="EMBL" id="AWGA01000017">
    <property type="protein sequence ID" value="TEA27809.1"/>
    <property type="molecule type" value="Genomic_DNA"/>
</dbReference>